<dbReference type="PANTHER" id="PTHR11040">
    <property type="entry name" value="ZINC/IRON TRANSPORTER"/>
    <property type="match status" value="1"/>
</dbReference>
<evidence type="ECO:0000256" key="3">
    <source>
        <dbReference type="ARBA" id="ARBA00022989"/>
    </source>
</evidence>
<feature type="transmembrane region" description="Helical" evidence="6">
    <location>
        <begin position="62"/>
        <end position="81"/>
    </location>
</feature>
<keyword evidence="3 6" id="KW-1133">Transmembrane helix</keyword>
<evidence type="ECO:0000256" key="5">
    <source>
        <dbReference type="SAM" id="MobiDB-lite"/>
    </source>
</evidence>
<feature type="transmembrane region" description="Helical" evidence="6">
    <location>
        <begin position="343"/>
        <end position="364"/>
    </location>
</feature>
<reference evidence="7 8" key="1">
    <citation type="submission" date="2014-04" db="EMBL/GenBank/DDBJ databases">
        <authorList>
            <consortium name="DOE Joint Genome Institute"/>
            <person name="Kuo A."/>
            <person name="Zuccaro A."/>
            <person name="Kohler A."/>
            <person name="Nagy L.G."/>
            <person name="Floudas D."/>
            <person name="Copeland A."/>
            <person name="Barry K.W."/>
            <person name="Cichocki N."/>
            <person name="Veneault-Fourrey C."/>
            <person name="LaButti K."/>
            <person name="Lindquist E.A."/>
            <person name="Lipzen A."/>
            <person name="Lundell T."/>
            <person name="Morin E."/>
            <person name="Murat C."/>
            <person name="Sun H."/>
            <person name="Tunlid A."/>
            <person name="Henrissat B."/>
            <person name="Grigoriev I.V."/>
            <person name="Hibbett D.S."/>
            <person name="Martin F."/>
            <person name="Nordberg H.P."/>
            <person name="Cantor M.N."/>
            <person name="Hua S.X."/>
        </authorList>
    </citation>
    <scope>NUCLEOTIDE SEQUENCE [LARGE SCALE GENOMIC DNA]</scope>
    <source>
        <strain evidence="7 8">MAFF 305830</strain>
    </source>
</reference>
<keyword evidence="2 6" id="KW-0812">Transmembrane</keyword>
<feature type="transmembrane region" description="Helical" evidence="6">
    <location>
        <begin position="376"/>
        <end position="396"/>
    </location>
</feature>
<evidence type="ECO:0000256" key="6">
    <source>
        <dbReference type="SAM" id="Phobius"/>
    </source>
</evidence>
<comment type="subcellular location">
    <subcellularLocation>
        <location evidence="1">Membrane</location>
        <topology evidence="1">Multi-pass membrane protein</topology>
    </subcellularLocation>
</comment>
<keyword evidence="8" id="KW-1185">Reference proteome</keyword>
<proteinExistence type="predicted"/>
<organism evidence="7 8">
    <name type="scientific">Serendipita vermifera MAFF 305830</name>
    <dbReference type="NCBI Taxonomy" id="933852"/>
    <lineage>
        <taxon>Eukaryota</taxon>
        <taxon>Fungi</taxon>
        <taxon>Dikarya</taxon>
        <taxon>Basidiomycota</taxon>
        <taxon>Agaricomycotina</taxon>
        <taxon>Agaricomycetes</taxon>
        <taxon>Sebacinales</taxon>
        <taxon>Serendipitaceae</taxon>
        <taxon>Serendipita</taxon>
    </lineage>
</organism>
<feature type="region of interest" description="Disordered" evidence="5">
    <location>
        <begin position="146"/>
        <end position="175"/>
    </location>
</feature>
<dbReference type="Pfam" id="PF02535">
    <property type="entry name" value="Zip"/>
    <property type="match status" value="2"/>
</dbReference>
<feature type="transmembrane region" description="Helical" evidence="6">
    <location>
        <begin position="300"/>
        <end position="323"/>
    </location>
</feature>
<feature type="transmembrane region" description="Helical" evidence="6">
    <location>
        <begin position="238"/>
        <end position="261"/>
    </location>
</feature>
<dbReference type="GO" id="GO:0005385">
    <property type="term" value="F:zinc ion transmembrane transporter activity"/>
    <property type="evidence" value="ECO:0007669"/>
    <property type="project" value="TreeGrafter"/>
</dbReference>
<dbReference type="PANTHER" id="PTHR11040:SF32">
    <property type="entry name" value="ZINC-REGULATED TRANSPORTER 1"/>
    <property type="match status" value="1"/>
</dbReference>
<evidence type="ECO:0000256" key="4">
    <source>
        <dbReference type="ARBA" id="ARBA00023136"/>
    </source>
</evidence>
<dbReference type="Proteomes" id="UP000054097">
    <property type="component" value="Unassembled WGS sequence"/>
</dbReference>
<dbReference type="InterPro" id="IPR003689">
    <property type="entry name" value="ZIP"/>
</dbReference>
<dbReference type="OrthoDB" id="448280at2759"/>
<feature type="transmembrane region" description="Helical" evidence="6">
    <location>
        <begin position="29"/>
        <end position="50"/>
    </location>
</feature>
<feature type="transmembrane region" description="Helical" evidence="6">
    <location>
        <begin position="211"/>
        <end position="232"/>
    </location>
</feature>
<name>A0A0C3AI26_SERVB</name>
<reference evidence="8" key="2">
    <citation type="submission" date="2015-01" db="EMBL/GenBank/DDBJ databases">
        <title>Evolutionary Origins and Diversification of the Mycorrhizal Mutualists.</title>
        <authorList>
            <consortium name="DOE Joint Genome Institute"/>
            <consortium name="Mycorrhizal Genomics Consortium"/>
            <person name="Kohler A."/>
            <person name="Kuo A."/>
            <person name="Nagy L.G."/>
            <person name="Floudas D."/>
            <person name="Copeland A."/>
            <person name="Barry K.W."/>
            <person name="Cichocki N."/>
            <person name="Veneault-Fourrey C."/>
            <person name="LaButti K."/>
            <person name="Lindquist E.A."/>
            <person name="Lipzen A."/>
            <person name="Lundell T."/>
            <person name="Morin E."/>
            <person name="Murat C."/>
            <person name="Riley R."/>
            <person name="Ohm R."/>
            <person name="Sun H."/>
            <person name="Tunlid A."/>
            <person name="Henrissat B."/>
            <person name="Grigoriev I.V."/>
            <person name="Hibbett D.S."/>
            <person name="Martin F."/>
        </authorList>
    </citation>
    <scope>NUCLEOTIDE SEQUENCE [LARGE SCALE GENOMIC DNA]</scope>
    <source>
        <strain evidence="8">MAFF 305830</strain>
    </source>
</reference>
<dbReference type="STRING" id="933852.A0A0C3AI26"/>
<gene>
    <name evidence="7" type="ORF">M408DRAFT_331825</name>
</gene>
<keyword evidence="4 6" id="KW-0472">Membrane</keyword>
<accession>A0A0C3AI26</accession>
<dbReference type="AlphaFoldDB" id="A0A0C3AI26"/>
<dbReference type="HOGENOM" id="CLU_027089_0_2_1"/>
<evidence type="ECO:0000256" key="1">
    <source>
        <dbReference type="ARBA" id="ARBA00004141"/>
    </source>
</evidence>
<evidence type="ECO:0000313" key="8">
    <source>
        <dbReference type="Proteomes" id="UP000054097"/>
    </source>
</evidence>
<dbReference type="GO" id="GO:0005886">
    <property type="term" value="C:plasma membrane"/>
    <property type="evidence" value="ECO:0007669"/>
    <property type="project" value="TreeGrafter"/>
</dbReference>
<evidence type="ECO:0000256" key="2">
    <source>
        <dbReference type="ARBA" id="ARBA00022692"/>
    </source>
</evidence>
<protein>
    <recommendedName>
        <fullName evidence="9">ZIP zinc/iron transport family</fullName>
    </recommendedName>
</protein>
<evidence type="ECO:0008006" key="9">
    <source>
        <dbReference type="Google" id="ProtNLM"/>
    </source>
</evidence>
<evidence type="ECO:0000313" key="7">
    <source>
        <dbReference type="EMBL" id="KIM24300.1"/>
    </source>
</evidence>
<sequence>MSDDPSASEDPCAPSILGVDGDKYQNLRIASIFIIFVSSAIGAFFPLLARRTLRLPRSVYDFAKYFGSGVIIATAFIHLLVPAFEALGSPCLTGVWEEYPWAAAIAMMSVFFIFFVELFAFRWGTARMARLNGGKGAYDTHGHAHGTEGLHAAHGPESEMRPVGGAAHSDIEEGVPVDDKKSDIIERRAQHSGHGHEEASGPLDDHPLAQILSILILEFGVIFHSFITGITLAVSVEFIPLFLVLIFHQLFEGLGLGTRLAHLAIFTQPREDKAPVNDEGSSIPHKSAPRKFGTSRAYALFPWLGALAFSLTLPLGVAVGLGVRNSYDPNSSTANIVSGIFDSFSSGILLYTGLVELLAHEFLFNRAMREAPLGRVLYAGFCVMLGAALMSLLGRWA</sequence>
<dbReference type="EMBL" id="KN824325">
    <property type="protein sequence ID" value="KIM24300.1"/>
    <property type="molecule type" value="Genomic_DNA"/>
</dbReference>
<feature type="transmembrane region" description="Helical" evidence="6">
    <location>
        <begin position="101"/>
        <end position="121"/>
    </location>
</feature>